<proteinExistence type="predicted"/>
<evidence type="ECO:0000313" key="2">
    <source>
        <dbReference type="Proteomes" id="UP001062846"/>
    </source>
</evidence>
<reference evidence="1" key="1">
    <citation type="submission" date="2022-02" db="EMBL/GenBank/DDBJ databases">
        <title>Plant Genome Project.</title>
        <authorList>
            <person name="Zhang R.-G."/>
        </authorList>
    </citation>
    <scope>NUCLEOTIDE SEQUENCE</scope>
    <source>
        <strain evidence="1">AT1</strain>
    </source>
</reference>
<name>A0ACC0M3B9_RHOML</name>
<dbReference type="EMBL" id="CM046397">
    <property type="protein sequence ID" value="KAI8535548.1"/>
    <property type="molecule type" value="Genomic_DNA"/>
</dbReference>
<gene>
    <name evidence="1" type="ORF">RHMOL_Rhmol10G0182600</name>
</gene>
<evidence type="ECO:0000313" key="1">
    <source>
        <dbReference type="EMBL" id="KAI8535548.1"/>
    </source>
</evidence>
<sequence>MVESQLWTTADGHFRPSYAGYLKTFMDRDFPDAAIEEWHIKVKVTKWSRTCLLIVDLIHCPEFEWDASENMAW</sequence>
<dbReference type="Proteomes" id="UP001062846">
    <property type="component" value="Chromosome 10"/>
</dbReference>
<organism evidence="1 2">
    <name type="scientific">Rhododendron molle</name>
    <name type="common">Chinese azalea</name>
    <name type="synonym">Azalea mollis</name>
    <dbReference type="NCBI Taxonomy" id="49168"/>
    <lineage>
        <taxon>Eukaryota</taxon>
        <taxon>Viridiplantae</taxon>
        <taxon>Streptophyta</taxon>
        <taxon>Embryophyta</taxon>
        <taxon>Tracheophyta</taxon>
        <taxon>Spermatophyta</taxon>
        <taxon>Magnoliopsida</taxon>
        <taxon>eudicotyledons</taxon>
        <taxon>Gunneridae</taxon>
        <taxon>Pentapetalae</taxon>
        <taxon>asterids</taxon>
        <taxon>Ericales</taxon>
        <taxon>Ericaceae</taxon>
        <taxon>Ericoideae</taxon>
        <taxon>Rhodoreae</taxon>
        <taxon>Rhododendron</taxon>
    </lineage>
</organism>
<keyword evidence="2" id="KW-1185">Reference proteome</keyword>
<protein>
    <submittedName>
        <fullName evidence="1">Uncharacterized protein</fullName>
    </submittedName>
</protein>
<accession>A0ACC0M3B9</accession>
<comment type="caution">
    <text evidence="1">The sequence shown here is derived from an EMBL/GenBank/DDBJ whole genome shotgun (WGS) entry which is preliminary data.</text>
</comment>